<sequence>MSLSQDTPSCNCKNDFGMAFCYNVRACPEFVTIARVECAIKEIIVKPNTSLDQVLIHGQCTNISAYKRFCMQAIKEIKMQATSESFLCAEMTTLSSTMPRFSEKHVTHERESSSSHQNFTTTDATTQTSVISSTLNNSIALINNSSMHNNDTSAFNSTPIPHDYTKSLTSPVTTITLHESTPRAHSVEQTTPFTKSNNTMPDTTRFNTNVTLSSVNTSSHDFSPYTSKLTDSTTTDLYAEMSTISLKNIEARGTKYDKLRYRNFIVVRERRQAGAASLSNPQLMPRRAAEQRREALKQLFRTAEPAEDIPPIPMEEFVRRIKKEPVTPPRAQSMPVLTPTKNFATQGDLLLV</sequence>
<accession>A0A8W8MP39</accession>
<feature type="compositionally biased region" description="Basic and acidic residues" evidence="1">
    <location>
        <begin position="102"/>
        <end position="113"/>
    </location>
</feature>
<dbReference type="Proteomes" id="UP000005408">
    <property type="component" value="Unassembled WGS sequence"/>
</dbReference>
<feature type="region of interest" description="Disordered" evidence="1">
    <location>
        <begin position="180"/>
        <end position="203"/>
    </location>
</feature>
<feature type="compositionally biased region" description="Polar residues" evidence="1">
    <location>
        <begin position="187"/>
        <end position="203"/>
    </location>
</feature>
<dbReference type="EnsemblMetazoa" id="G33495.1">
    <property type="protein sequence ID" value="G33495.1:cds"/>
    <property type="gene ID" value="G33495"/>
</dbReference>
<evidence type="ECO:0000256" key="1">
    <source>
        <dbReference type="SAM" id="MobiDB-lite"/>
    </source>
</evidence>
<protein>
    <submittedName>
        <fullName evidence="2">Uncharacterized protein</fullName>
    </submittedName>
</protein>
<reference evidence="2" key="1">
    <citation type="submission" date="2022-08" db="UniProtKB">
        <authorList>
            <consortium name="EnsemblMetazoa"/>
        </authorList>
    </citation>
    <scope>IDENTIFICATION</scope>
    <source>
        <strain evidence="2">05x7-T-G4-1.051#20</strain>
    </source>
</reference>
<keyword evidence="3" id="KW-1185">Reference proteome</keyword>
<evidence type="ECO:0000313" key="2">
    <source>
        <dbReference type="EnsemblMetazoa" id="G33495.1:cds"/>
    </source>
</evidence>
<name>A0A8W8MP39_MAGGI</name>
<organism evidence="2 3">
    <name type="scientific">Magallana gigas</name>
    <name type="common">Pacific oyster</name>
    <name type="synonym">Crassostrea gigas</name>
    <dbReference type="NCBI Taxonomy" id="29159"/>
    <lineage>
        <taxon>Eukaryota</taxon>
        <taxon>Metazoa</taxon>
        <taxon>Spiralia</taxon>
        <taxon>Lophotrochozoa</taxon>
        <taxon>Mollusca</taxon>
        <taxon>Bivalvia</taxon>
        <taxon>Autobranchia</taxon>
        <taxon>Pteriomorphia</taxon>
        <taxon>Ostreida</taxon>
        <taxon>Ostreoidea</taxon>
        <taxon>Ostreidae</taxon>
        <taxon>Magallana</taxon>
    </lineage>
</organism>
<proteinExistence type="predicted"/>
<feature type="region of interest" description="Disordered" evidence="1">
    <location>
        <begin position="102"/>
        <end position="127"/>
    </location>
</feature>
<evidence type="ECO:0000313" key="3">
    <source>
        <dbReference type="Proteomes" id="UP000005408"/>
    </source>
</evidence>
<dbReference type="AlphaFoldDB" id="A0A8W8MP39"/>